<accession>A0A1H8HP65</accession>
<dbReference type="Proteomes" id="UP000198761">
    <property type="component" value="Unassembled WGS sequence"/>
</dbReference>
<dbReference type="EMBL" id="FOCE01000006">
    <property type="protein sequence ID" value="SEN57991.1"/>
    <property type="molecule type" value="Genomic_DNA"/>
</dbReference>
<sequence>MTAKIDRRFAKRFPERQWWLRPATAEERLVQFRGRSVEGWHPCLVVGRNGDKFMSMPFYASSREVTDIDDDDAAATAASVGSALLDGAMPYVEIRR</sequence>
<evidence type="ECO:0000313" key="1">
    <source>
        <dbReference type="EMBL" id="SEN57991.1"/>
    </source>
</evidence>
<dbReference type="AlphaFoldDB" id="A0A1H8HP65"/>
<dbReference type="OrthoDB" id="7872257at2"/>
<gene>
    <name evidence="1" type="ORF">SAMN04488103_1066</name>
</gene>
<reference evidence="1 2" key="1">
    <citation type="submission" date="2016-10" db="EMBL/GenBank/DDBJ databases">
        <authorList>
            <person name="de Groot N.N."/>
        </authorList>
    </citation>
    <scope>NUCLEOTIDE SEQUENCE [LARGE SCALE GENOMIC DNA]</scope>
    <source>
        <strain evidence="1 2">DSM 3857</strain>
    </source>
</reference>
<dbReference type="STRING" id="933059.SAMN04488103_1066"/>
<organism evidence="1 2">
    <name type="scientific">Gemmobacter aquatilis</name>
    <dbReference type="NCBI Taxonomy" id="933059"/>
    <lineage>
        <taxon>Bacteria</taxon>
        <taxon>Pseudomonadati</taxon>
        <taxon>Pseudomonadota</taxon>
        <taxon>Alphaproteobacteria</taxon>
        <taxon>Rhodobacterales</taxon>
        <taxon>Paracoccaceae</taxon>
        <taxon>Gemmobacter</taxon>
    </lineage>
</organism>
<proteinExistence type="predicted"/>
<evidence type="ECO:0000313" key="2">
    <source>
        <dbReference type="Proteomes" id="UP000198761"/>
    </source>
</evidence>
<protein>
    <submittedName>
        <fullName evidence="1">Uncharacterized protein</fullName>
    </submittedName>
</protein>
<keyword evidence="2" id="KW-1185">Reference proteome</keyword>
<dbReference type="RefSeq" id="WP_091301508.1">
    <property type="nucleotide sequence ID" value="NZ_FOCE01000006.1"/>
</dbReference>
<name>A0A1H8HP65_9RHOB</name>